<dbReference type="STRING" id="156980.SAMN04489745_3467"/>
<dbReference type="SUPFAM" id="SSF50249">
    <property type="entry name" value="Nucleic acid-binding proteins"/>
    <property type="match status" value="1"/>
</dbReference>
<organism evidence="5 7">
    <name type="scientific">Arthrobacter woluwensis</name>
    <dbReference type="NCBI Taxonomy" id="156980"/>
    <lineage>
        <taxon>Bacteria</taxon>
        <taxon>Bacillati</taxon>
        <taxon>Actinomycetota</taxon>
        <taxon>Actinomycetes</taxon>
        <taxon>Micrococcales</taxon>
        <taxon>Micrococcaceae</taxon>
        <taxon>Arthrobacter</taxon>
    </lineage>
</organism>
<dbReference type="Proteomes" id="UP000182652">
    <property type="component" value="Unassembled WGS sequence"/>
</dbReference>
<keyword evidence="1 2" id="KW-0238">DNA-binding</keyword>
<dbReference type="InterPro" id="IPR012340">
    <property type="entry name" value="NA-bd_OB-fold"/>
</dbReference>
<evidence type="ECO:0000256" key="2">
    <source>
        <dbReference type="PIRNR" id="PIRNR002070"/>
    </source>
</evidence>
<feature type="region of interest" description="Disordered" evidence="4">
    <location>
        <begin position="105"/>
        <end position="153"/>
    </location>
</feature>
<dbReference type="GO" id="GO:0003697">
    <property type="term" value="F:single-stranded DNA binding"/>
    <property type="evidence" value="ECO:0007669"/>
    <property type="project" value="InterPro"/>
</dbReference>
<dbReference type="Pfam" id="PF00436">
    <property type="entry name" value="SSB"/>
    <property type="match status" value="1"/>
</dbReference>
<dbReference type="RefSeq" id="WP_066217570.1">
    <property type="nucleotide sequence ID" value="NZ_FNSN01000004.1"/>
</dbReference>
<gene>
    <name evidence="5" type="ORF">SAMN04489745_3467</name>
    <name evidence="6" type="ORF">SAMN04489745_3537</name>
</gene>
<dbReference type="EMBL" id="FNSN01000004">
    <property type="protein sequence ID" value="SEC90247.1"/>
    <property type="molecule type" value="Genomic_DNA"/>
</dbReference>
<dbReference type="NCBIfam" id="TIGR00621">
    <property type="entry name" value="ssb"/>
    <property type="match status" value="1"/>
</dbReference>
<dbReference type="InterPro" id="IPR011344">
    <property type="entry name" value="ssDNA-bd"/>
</dbReference>
<protein>
    <recommendedName>
        <fullName evidence="2 3">Single-stranded DNA-binding protein</fullName>
    </recommendedName>
</protein>
<evidence type="ECO:0000256" key="1">
    <source>
        <dbReference type="ARBA" id="ARBA00023125"/>
    </source>
</evidence>
<keyword evidence="7" id="KW-1185">Reference proteome</keyword>
<dbReference type="EMBL" id="FNSN01000006">
    <property type="protein sequence ID" value="SEC95419.1"/>
    <property type="molecule type" value="Genomic_DNA"/>
</dbReference>
<feature type="compositionally biased region" description="Polar residues" evidence="4">
    <location>
        <begin position="126"/>
        <end position="136"/>
    </location>
</feature>
<dbReference type="CDD" id="cd04496">
    <property type="entry name" value="SSB_OBF"/>
    <property type="match status" value="1"/>
</dbReference>
<dbReference type="PROSITE" id="PS50935">
    <property type="entry name" value="SSB"/>
    <property type="match status" value="1"/>
</dbReference>
<name>A0A1H4WAE0_9MICC</name>
<dbReference type="AlphaFoldDB" id="A0A1H4WAE0"/>
<evidence type="ECO:0000256" key="4">
    <source>
        <dbReference type="SAM" id="MobiDB-lite"/>
    </source>
</evidence>
<evidence type="ECO:0000313" key="6">
    <source>
        <dbReference type="EMBL" id="SEC95419.1"/>
    </source>
</evidence>
<evidence type="ECO:0000256" key="3">
    <source>
        <dbReference type="RuleBase" id="RU000524"/>
    </source>
</evidence>
<proteinExistence type="predicted"/>
<reference evidence="5 7" key="1">
    <citation type="submission" date="2016-10" db="EMBL/GenBank/DDBJ databases">
        <authorList>
            <person name="de Groot N.N."/>
        </authorList>
    </citation>
    <scope>NUCLEOTIDE SEQUENCE [LARGE SCALE GENOMIC DNA]</scope>
    <source>
        <strain evidence="5 7">DSM 10495</strain>
    </source>
</reference>
<dbReference type="Gene3D" id="2.40.50.140">
    <property type="entry name" value="Nucleic acid-binding proteins"/>
    <property type="match status" value="1"/>
</dbReference>
<dbReference type="InterPro" id="IPR000424">
    <property type="entry name" value="Primosome_PriB/ssb"/>
</dbReference>
<accession>A0A1H4WAE0</accession>
<evidence type="ECO:0000313" key="5">
    <source>
        <dbReference type="EMBL" id="SEC90247.1"/>
    </source>
</evidence>
<evidence type="ECO:0000313" key="7">
    <source>
        <dbReference type="Proteomes" id="UP000182652"/>
    </source>
</evidence>
<dbReference type="PIRSF" id="PIRSF002070">
    <property type="entry name" value="SSB"/>
    <property type="match status" value="1"/>
</dbReference>
<sequence length="153" mass="17407">MAEITFIGNIGKDSNIQFDKNGSPRLSFSVCDTKSKRLQDGSWEKLREQWFNCTIWGTDAEYFADRLLSGDKVKVHGEFYTRDYDRGNGPEKSMDVTVTGVSIIKKNEKNQQRQHGGNQPFDAVQHNRQSTPTQPAWEQPPTEPQGWDAAPPF</sequence>
<dbReference type="GO" id="GO:0006260">
    <property type="term" value="P:DNA replication"/>
    <property type="evidence" value="ECO:0007669"/>
    <property type="project" value="InterPro"/>
</dbReference>